<organism evidence="6 7">
    <name type="scientific">Microlunatus endophyticus</name>
    <dbReference type="NCBI Taxonomy" id="1716077"/>
    <lineage>
        <taxon>Bacteria</taxon>
        <taxon>Bacillati</taxon>
        <taxon>Actinomycetota</taxon>
        <taxon>Actinomycetes</taxon>
        <taxon>Propionibacteriales</taxon>
        <taxon>Propionibacteriaceae</taxon>
        <taxon>Microlunatus</taxon>
    </lineage>
</organism>
<dbReference type="Proteomes" id="UP000613840">
    <property type="component" value="Unassembled WGS sequence"/>
</dbReference>
<dbReference type="InterPro" id="IPR001647">
    <property type="entry name" value="HTH_TetR"/>
</dbReference>
<dbReference type="Gene3D" id="1.10.10.60">
    <property type="entry name" value="Homeodomain-like"/>
    <property type="match status" value="1"/>
</dbReference>
<accession>A0A917SIM4</accession>
<evidence type="ECO:0000256" key="4">
    <source>
        <dbReference type="PROSITE-ProRule" id="PRU00335"/>
    </source>
</evidence>
<keyword evidence="1" id="KW-0805">Transcription regulation</keyword>
<feature type="DNA-binding region" description="H-T-H motif" evidence="4">
    <location>
        <begin position="34"/>
        <end position="53"/>
    </location>
</feature>
<dbReference type="Pfam" id="PF16925">
    <property type="entry name" value="TetR_C_13"/>
    <property type="match status" value="1"/>
</dbReference>
<sequence>MSPRRTAAQALQTRHLIVSAGVDIASTEGLDAITLGRLAEELSMSKSGVIGHFGSKLDLQLGVVAEAVRIYRREVILPAAHAPSGLPRLRRLVDAWISHLERGVFPGGCFFTQVTTDYDSRPGPLHDVARRLTDNWRAYLGDQIAAAIADGAFSADTDPDQVIFEATGLMLSLNHAMQLDLDPKAIQHARTGFDRLIDGCLATGVAH</sequence>
<dbReference type="AlphaFoldDB" id="A0A917SIM4"/>
<reference evidence="6" key="2">
    <citation type="submission" date="2020-09" db="EMBL/GenBank/DDBJ databases">
        <authorList>
            <person name="Sun Q."/>
            <person name="Zhou Y."/>
        </authorList>
    </citation>
    <scope>NUCLEOTIDE SEQUENCE</scope>
    <source>
        <strain evidence="6">CGMCC 4.7306</strain>
    </source>
</reference>
<feature type="domain" description="HTH tetR-type" evidence="5">
    <location>
        <begin position="11"/>
        <end position="71"/>
    </location>
</feature>
<name>A0A917SIM4_9ACTN</name>
<dbReference type="SUPFAM" id="SSF48498">
    <property type="entry name" value="Tetracyclin repressor-like, C-terminal domain"/>
    <property type="match status" value="1"/>
</dbReference>
<dbReference type="GO" id="GO:0003677">
    <property type="term" value="F:DNA binding"/>
    <property type="evidence" value="ECO:0007669"/>
    <property type="project" value="UniProtKB-UniRule"/>
</dbReference>
<dbReference type="PROSITE" id="PS50977">
    <property type="entry name" value="HTH_TETR_2"/>
    <property type="match status" value="1"/>
</dbReference>
<evidence type="ECO:0000256" key="1">
    <source>
        <dbReference type="ARBA" id="ARBA00023015"/>
    </source>
</evidence>
<gene>
    <name evidence="6" type="ORF">GCM10011575_46050</name>
</gene>
<dbReference type="Pfam" id="PF00440">
    <property type="entry name" value="TetR_N"/>
    <property type="match status" value="1"/>
</dbReference>
<dbReference type="InterPro" id="IPR011075">
    <property type="entry name" value="TetR_C"/>
</dbReference>
<evidence type="ECO:0000313" key="6">
    <source>
        <dbReference type="EMBL" id="GGL82565.1"/>
    </source>
</evidence>
<dbReference type="Gene3D" id="1.10.357.10">
    <property type="entry name" value="Tetracycline Repressor, domain 2"/>
    <property type="match status" value="1"/>
</dbReference>
<proteinExistence type="predicted"/>
<evidence type="ECO:0000259" key="5">
    <source>
        <dbReference type="PROSITE" id="PS50977"/>
    </source>
</evidence>
<dbReference type="PANTHER" id="PTHR47506:SF6">
    <property type="entry name" value="HTH-TYPE TRANSCRIPTIONAL REPRESSOR NEMR"/>
    <property type="match status" value="1"/>
</dbReference>
<keyword evidence="2 4" id="KW-0238">DNA-binding</keyword>
<evidence type="ECO:0000256" key="3">
    <source>
        <dbReference type="ARBA" id="ARBA00023163"/>
    </source>
</evidence>
<keyword evidence="7" id="KW-1185">Reference proteome</keyword>
<dbReference type="RefSeq" id="WP_188898273.1">
    <property type="nucleotide sequence ID" value="NZ_BMMZ01000018.1"/>
</dbReference>
<dbReference type="EMBL" id="BMMZ01000018">
    <property type="protein sequence ID" value="GGL82565.1"/>
    <property type="molecule type" value="Genomic_DNA"/>
</dbReference>
<dbReference type="InterPro" id="IPR036271">
    <property type="entry name" value="Tet_transcr_reg_TetR-rel_C_sf"/>
</dbReference>
<evidence type="ECO:0000256" key="2">
    <source>
        <dbReference type="ARBA" id="ARBA00023125"/>
    </source>
</evidence>
<keyword evidence="3" id="KW-0804">Transcription</keyword>
<reference evidence="6" key="1">
    <citation type="journal article" date="2014" name="Int. J. Syst. Evol. Microbiol.">
        <title>Complete genome sequence of Corynebacterium casei LMG S-19264T (=DSM 44701T), isolated from a smear-ripened cheese.</title>
        <authorList>
            <consortium name="US DOE Joint Genome Institute (JGI-PGF)"/>
            <person name="Walter F."/>
            <person name="Albersmeier A."/>
            <person name="Kalinowski J."/>
            <person name="Ruckert C."/>
        </authorList>
    </citation>
    <scope>NUCLEOTIDE SEQUENCE</scope>
    <source>
        <strain evidence="6">CGMCC 4.7306</strain>
    </source>
</reference>
<dbReference type="PANTHER" id="PTHR47506">
    <property type="entry name" value="TRANSCRIPTIONAL REGULATORY PROTEIN"/>
    <property type="match status" value="1"/>
</dbReference>
<protein>
    <submittedName>
        <fullName evidence="6">TetR family transcriptional regulator</fullName>
    </submittedName>
</protein>
<evidence type="ECO:0000313" key="7">
    <source>
        <dbReference type="Proteomes" id="UP000613840"/>
    </source>
</evidence>
<comment type="caution">
    <text evidence="6">The sequence shown here is derived from an EMBL/GenBank/DDBJ whole genome shotgun (WGS) entry which is preliminary data.</text>
</comment>
<dbReference type="SUPFAM" id="SSF46689">
    <property type="entry name" value="Homeodomain-like"/>
    <property type="match status" value="1"/>
</dbReference>
<dbReference type="InterPro" id="IPR009057">
    <property type="entry name" value="Homeodomain-like_sf"/>
</dbReference>